<gene>
    <name evidence="1" type="ORF">AVDCRST_MAG22-3326</name>
</gene>
<dbReference type="EMBL" id="CADCUV010000154">
    <property type="protein sequence ID" value="CAA9431364.1"/>
    <property type="molecule type" value="Genomic_DNA"/>
</dbReference>
<accession>A0A6J4Q8R0</accession>
<dbReference type="AlphaFoldDB" id="A0A6J4Q8R0"/>
<evidence type="ECO:0000313" key="1">
    <source>
        <dbReference type="EMBL" id="CAA9431364.1"/>
    </source>
</evidence>
<proteinExistence type="predicted"/>
<sequence length="58" mass="5681">MAPGPTPSFCPGTSTTSFLACSARWGGGLLLVRGPERGYRGIGLAAVSSGLGLAATAN</sequence>
<reference evidence="1" key="1">
    <citation type="submission" date="2020-02" db="EMBL/GenBank/DDBJ databases">
        <authorList>
            <person name="Meier V. D."/>
        </authorList>
    </citation>
    <scope>NUCLEOTIDE SEQUENCE</scope>
    <source>
        <strain evidence="1">AVDCRST_MAG22</strain>
    </source>
</reference>
<organism evidence="1">
    <name type="scientific">uncultured Rubrobacteraceae bacterium</name>
    <dbReference type="NCBI Taxonomy" id="349277"/>
    <lineage>
        <taxon>Bacteria</taxon>
        <taxon>Bacillati</taxon>
        <taxon>Actinomycetota</taxon>
        <taxon>Rubrobacteria</taxon>
        <taxon>Rubrobacterales</taxon>
        <taxon>Rubrobacteraceae</taxon>
        <taxon>environmental samples</taxon>
    </lineage>
</organism>
<protein>
    <submittedName>
        <fullName evidence="1">Uncharacterized protein</fullName>
    </submittedName>
</protein>
<name>A0A6J4Q8R0_9ACTN</name>